<keyword evidence="22" id="KW-1185">Reference proteome</keyword>
<evidence type="ECO:0000256" key="14">
    <source>
        <dbReference type="PROSITE-ProRule" id="PRU00169"/>
    </source>
</evidence>
<evidence type="ECO:0000256" key="7">
    <source>
        <dbReference type="ARBA" id="ARBA00022679"/>
    </source>
</evidence>
<dbReference type="SUPFAM" id="SSF52172">
    <property type="entry name" value="CheY-like"/>
    <property type="match status" value="1"/>
</dbReference>
<dbReference type="PRINTS" id="PR00344">
    <property type="entry name" value="BCTRLSENSOR"/>
</dbReference>
<feature type="transmembrane region" description="Helical" evidence="15">
    <location>
        <begin position="232"/>
        <end position="255"/>
    </location>
</feature>
<accession>A0ABY8BAJ0</accession>
<dbReference type="InterPro" id="IPR001789">
    <property type="entry name" value="Sig_transdc_resp-reg_receiver"/>
</dbReference>
<keyword evidence="8 15" id="KW-0812">Transmembrane</keyword>
<dbReference type="PROSITE" id="PS50924">
    <property type="entry name" value="MHYT"/>
    <property type="match status" value="1"/>
</dbReference>
<dbReference type="Gene3D" id="3.30.565.10">
    <property type="entry name" value="Histidine kinase-like ATPase, C-terminal domain"/>
    <property type="match status" value="1"/>
</dbReference>
<evidence type="ECO:0000256" key="11">
    <source>
        <dbReference type="ARBA" id="ARBA00022989"/>
    </source>
</evidence>
<dbReference type="SUPFAM" id="SSF55874">
    <property type="entry name" value="ATPase domain of HSP90 chaperone/DNA topoisomerase II/histidine kinase"/>
    <property type="match status" value="1"/>
</dbReference>
<evidence type="ECO:0000256" key="13">
    <source>
        <dbReference type="ARBA" id="ARBA00023136"/>
    </source>
</evidence>
<dbReference type="InterPro" id="IPR003594">
    <property type="entry name" value="HATPase_dom"/>
</dbReference>
<feature type="domain" description="MHYT" evidence="20">
    <location>
        <begin position="22"/>
        <end position="218"/>
    </location>
</feature>
<keyword evidence="9" id="KW-0418">Kinase</keyword>
<dbReference type="PROSITE" id="PS50110">
    <property type="entry name" value="RESPONSE_REGULATORY"/>
    <property type="match status" value="1"/>
</dbReference>
<evidence type="ECO:0000259" key="20">
    <source>
        <dbReference type="PROSITE" id="PS50924"/>
    </source>
</evidence>
<dbReference type="InterPro" id="IPR035965">
    <property type="entry name" value="PAS-like_dom_sf"/>
</dbReference>
<gene>
    <name evidence="21" type="ORF">PX653_18195</name>
</gene>
<evidence type="ECO:0000259" key="19">
    <source>
        <dbReference type="PROSITE" id="PS50113"/>
    </source>
</evidence>
<dbReference type="Pfam" id="PF01627">
    <property type="entry name" value="Hpt"/>
    <property type="match status" value="1"/>
</dbReference>
<dbReference type="InterPro" id="IPR004358">
    <property type="entry name" value="Sig_transdc_His_kin-like_C"/>
</dbReference>
<protein>
    <recommendedName>
        <fullName evidence="3">histidine kinase</fullName>
        <ecNumber evidence="3">2.7.13.3</ecNumber>
    </recommendedName>
</protein>
<feature type="transmembrane region" description="Helical" evidence="15">
    <location>
        <begin position="95"/>
        <end position="114"/>
    </location>
</feature>
<reference evidence="21 22" key="1">
    <citation type="submission" date="2023-02" db="EMBL/GenBank/DDBJ databases">
        <title>Gemone sequence of Telluria chitinolytica ACM 3522T.</title>
        <authorList>
            <person name="Frediansyah A."/>
            <person name="Miess H."/>
            <person name="Gross H."/>
        </authorList>
    </citation>
    <scope>NUCLEOTIDE SEQUENCE [LARGE SCALE GENOMIC DNA]</scope>
    <source>
        <strain evidence="21 22">ACM 3522</strain>
    </source>
</reference>
<feature type="transmembrane region" description="Helical" evidence="15">
    <location>
        <begin position="123"/>
        <end position="145"/>
    </location>
</feature>
<dbReference type="InterPro" id="IPR008207">
    <property type="entry name" value="Sig_transdc_His_kin_Hpt_dom"/>
</dbReference>
<dbReference type="RefSeq" id="WP_277414158.1">
    <property type="nucleotide sequence ID" value="NZ_CP119083.1"/>
</dbReference>
<keyword evidence="11 15" id="KW-1133">Transmembrane helix</keyword>
<feature type="domain" description="PAC" evidence="19">
    <location>
        <begin position="473"/>
        <end position="525"/>
    </location>
</feature>
<feature type="transmembrane region" description="Helical" evidence="15">
    <location>
        <begin position="58"/>
        <end position="83"/>
    </location>
</feature>
<dbReference type="SUPFAM" id="SSF47226">
    <property type="entry name" value="Histidine-containing phosphotransfer domain, HPT domain"/>
    <property type="match status" value="1"/>
</dbReference>
<dbReference type="Gene3D" id="1.20.120.160">
    <property type="entry name" value="HPT domain"/>
    <property type="match status" value="1"/>
</dbReference>
<dbReference type="SMART" id="SM00448">
    <property type="entry name" value="REC"/>
    <property type="match status" value="1"/>
</dbReference>
<evidence type="ECO:0000259" key="17">
    <source>
        <dbReference type="PROSITE" id="PS50110"/>
    </source>
</evidence>
<keyword evidence="13 15" id="KW-0472">Membrane</keyword>
<keyword evidence="6 14" id="KW-0597">Phosphoprotein</keyword>
<dbReference type="SMART" id="SM00086">
    <property type="entry name" value="PAC"/>
    <property type="match status" value="2"/>
</dbReference>
<dbReference type="SUPFAM" id="SSF47384">
    <property type="entry name" value="Homodimeric domain of signal transducing histidine kinase"/>
    <property type="match status" value="1"/>
</dbReference>
<dbReference type="Pfam" id="PF08447">
    <property type="entry name" value="PAS_3"/>
    <property type="match status" value="1"/>
</dbReference>
<evidence type="ECO:0000256" key="10">
    <source>
        <dbReference type="ARBA" id="ARBA00022840"/>
    </source>
</evidence>
<dbReference type="InterPro" id="IPR000014">
    <property type="entry name" value="PAS"/>
</dbReference>
<evidence type="ECO:0000256" key="6">
    <source>
        <dbReference type="ARBA" id="ARBA00022553"/>
    </source>
</evidence>
<dbReference type="PANTHER" id="PTHR43047">
    <property type="entry name" value="TWO-COMPONENT HISTIDINE PROTEIN KINASE"/>
    <property type="match status" value="1"/>
</dbReference>
<dbReference type="SMART" id="SM00091">
    <property type="entry name" value="PAS"/>
    <property type="match status" value="2"/>
</dbReference>
<keyword evidence="10" id="KW-0547">Nucleotide-binding</keyword>
<dbReference type="Proteomes" id="UP001216510">
    <property type="component" value="Chromosome"/>
</dbReference>
<dbReference type="InterPro" id="IPR000700">
    <property type="entry name" value="PAS-assoc_C"/>
</dbReference>
<dbReference type="Gene3D" id="3.40.50.2300">
    <property type="match status" value="1"/>
</dbReference>
<evidence type="ECO:0000256" key="9">
    <source>
        <dbReference type="ARBA" id="ARBA00022777"/>
    </source>
</evidence>
<evidence type="ECO:0000256" key="4">
    <source>
        <dbReference type="ARBA" id="ARBA00022475"/>
    </source>
</evidence>
<proteinExistence type="predicted"/>
<evidence type="ECO:0000256" key="1">
    <source>
        <dbReference type="ARBA" id="ARBA00000085"/>
    </source>
</evidence>
<name>A0ABY8BAJ0_9BURK</name>
<feature type="domain" description="Histidine kinase" evidence="16">
    <location>
        <begin position="543"/>
        <end position="759"/>
    </location>
</feature>
<dbReference type="InterPro" id="IPR013655">
    <property type="entry name" value="PAS_fold_3"/>
</dbReference>
<dbReference type="PROSITE" id="PS50113">
    <property type="entry name" value="PAC"/>
    <property type="match status" value="1"/>
</dbReference>
<dbReference type="EMBL" id="CP119083">
    <property type="protein sequence ID" value="WEF31384.1"/>
    <property type="molecule type" value="Genomic_DNA"/>
</dbReference>
<dbReference type="InterPro" id="IPR003661">
    <property type="entry name" value="HisK_dim/P_dom"/>
</dbReference>
<dbReference type="Pfam" id="PF13426">
    <property type="entry name" value="PAS_9"/>
    <property type="match status" value="1"/>
</dbReference>
<dbReference type="InterPro" id="IPR005467">
    <property type="entry name" value="His_kinase_dom"/>
</dbReference>
<feature type="transmembrane region" description="Helical" evidence="15">
    <location>
        <begin position="192"/>
        <end position="212"/>
    </location>
</feature>
<evidence type="ECO:0000256" key="8">
    <source>
        <dbReference type="ARBA" id="ARBA00022692"/>
    </source>
</evidence>
<dbReference type="CDD" id="cd00082">
    <property type="entry name" value="HisKA"/>
    <property type="match status" value="1"/>
</dbReference>
<dbReference type="Gene3D" id="1.10.287.130">
    <property type="match status" value="1"/>
</dbReference>
<dbReference type="InterPro" id="IPR036641">
    <property type="entry name" value="HPT_dom_sf"/>
</dbReference>
<dbReference type="Pfam" id="PF00512">
    <property type="entry name" value="HisKA"/>
    <property type="match status" value="1"/>
</dbReference>
<dbReference type="EC" id="2.7.13.3" evidence="3"/>
<dbReference type="CDD" id="cd17546">
    <property type="entry name" value="REC_hyHK_CKI1_RcsC-like"/>
    <property type="match status" value="1"/>
</dbReference>
<dbReference type="InterPro" id="IPR001610">
    <property type="entry name" value="PAC"/>
</dbReference>
<comment type="subcellular location">
    <subcellularLocation>
        <location evidence="2">Cell inner membrane</location>
        <topology evidence="2">Multi-pass membrane protein</topology>
    </subcellularLocation>
</comment>
<feature type="domain" description="PAS" evidence="18">
    <location>
        <begin position="267"/>
        <end position="312"/>
    </location>
</feature>
<feature type="transmembrane region" description="Helical" evidence="15">
    <location>
        <begin position="157"/>
        <end position="180"/>
    </location>
</feature>
<keyword evidence="7" id="KW-0808">Transferase</keyword>
<sequence>MTTLTDLFSPPANPSLLQYGVYDPQLVVLSLLVAVFASLMGLQMAGHSRSATSPVLRMGALLAGSLALGSGIWAMHFIGMLAFDLCTSTHYDPAVTFLSLLPGLGASFVALTILRRATLTRGVLLTGGVLVGAGIGAMHYSGMAAMHTGLQLRYDPWMFALSIVVAVVLATVALGVRFGLRGLRERLGHRQRLAISALVMGCAIAGMHYTGMAAARFVGTPAPGGSAGSTDFVALAVSAISVLFTVVVIGANGLLRYREMYRQLHRSESWMRALLTTTVDGVITVDRDGTIQEFNLSAERIFGWHRDEIVGRHIATLMADTAASEQSGFLYYLKTGDDQLTRAGSEVLGLRKDGSHVPIRRAVGHARLTGRDLFVLFITDISERRAIMQALRDSERQFRSLIGNIPGISFRCHADADYTIEFLSDGVELVTGYPAADFTGPGRCRTLIEAISPADLPRVMALCGEAVGAGHAYTVEYRLRHADGGWRWVWEHGAPVMGDDGLPRWVDGVILDITERRQMEEDLRLAKEKAEQAAAARASFVANMSHEIRTPMNAILGFTDVLLDGELQPQQRAHLDTVRNAGRALLRLLNEILDMAKLEKGAVQLELDDYNLLALIDQLSSTYNTTARSKGLALNIAYAPELSPWHHGDELRMRQVLTNLLDNAIKFTAAGSVTLRAAPDGEHLRIAVTDTGIGIAADRLAAIFDPFTQADASMTRRFGGTGLGTTISKQLVELMGGRIWADSTPGQGTTFHVLLPLTPARQPERLQQQRQRQRIAFDLPPLRVLAADDVAQNLELLGLLMTKRGHTLALAHDGAHAADLAARHDFDVILMDVQMPHVDGLAATRIIRAEAQCNGRPRVPIVAMTASVLEAHRKASMAAGMDGFASKPVDWYALSHEIARVLGLEAVGAMVALSAGGPQVLNRAAALLRWGGNDAALQAALCRFAEEHGGCDTTLTALAGRNDHAAVQMLAHRVRGVAANVGFEQLAVLLAEVEQCATACTAAPHGPALDQARNALATALARLAPQLAQARAAQGRCPDAPAAEAPAASATLDRATVQAAAAALQRALARGALDDDALARLSLALQGHVAPAVLAPLQMALGDFDFTLAETRLNMILATVFQTATEIQS</sequence>
<evidence type="ECO:0000256" key="12">
    <source>
        <dbReference type="ARBA" id="ARBA00023012"/>
    </source>
</evidence>
<comment type="catalytic activity">
    <reaction evidence="1">
        <text>ATP + protein L-histidine = ADP + protein N-phospho-L-histidine.</text>
        <dbReference type="EC" id="2.7.13.3"/>
    </reaction>
</comment>
<evidence type="ECO:0000256" key="2">
    <source>
        <dbReference type="ARBA" id="ARBA00004429"/>
    </source>
</evidence>
<keyword evidence="4" id="KW-1003">Cell membrane</keyword>
<dbReference type="SMART" id="SM00388">
    <property type="entry name" value="HisKA"/>
    <property type="match status" value="1"/>
</dbReference>
<feature type="modified residue" description="4-aspartylphosphate" evidence="14">
    <location>
        <position position="832"/>
    </location>
</feature>
<evidence type="ECO:0000256" key="3">
    <source>
        <dbReference type="ARBA" id="ARBA00012438"/>
    </source>
</evidence>
<feature type="transmembrane region" description="Helical" evidence="15">
    <location>
        <begin position="26"/>
        <end position="46"/>
    </location>
</feature>
<feature type="domain" description="Response regulatory" evidence="17">
    <location>
        <begin position="783"/>
        <end position="902"/>
    </location>
</feature>
<evidence type="ECO:0000259" key="16">
    <source>
        <dbReference type="PROSITE" id="PS50109"/>
    </source>
</evidence>
<dbReference type="NCBIfam" id="TIGR00229">
    <property type="entry name" value="sensory_box"/>
    <property type="match status" value="2"/>
</dbReference>
<evidence type="ECO:0000313" key="22">
    <source>
        <dbReference type="Proteomes" id="UP001216510"/>
    </source>
</evidence>
<dbReference type="SUPFAM" id="SSF55785">
    <property type="entry name" value="PYP-like sensor domain (PAS domain)"/>
    <property type="match status" value="2"/>
</dbReference>
<evidence type="ECO:0000259" key="18">
    <source>
        <dbReference type="PROSITE" id="PS50112"/>
    </source>
</evidence>
<evidence type="ECO:0000256" key="15">
    <source>
        <dbReference type="PROSITE-ProRule" id="PRU00244"/>
    </source>
</evidence>
<dbReference type="Pfam" id="PF00072">
    <property type="entry name" value="Response_reg"/>
    <property type="match status" value="1"/>
</dbReference>
<dbReference type="Pfam" id="PF02518">
    <property type="entry name" value="HATPase_c"/>
    <property type="match status" value="1"/>
</dbReference>
<dbReference type="PROSITE" id="PS50112">
    <property type="entry name" value="PAS"/>
    <property type="match status" value="1"/>
</dbReference>
<dbReference type="InterPro" id="IPR036097">
    <property type="entry name" value="HisK_dim/P_sf"/>
</dbReference>
<keyword evidence="10" id="KW-0067">ATP-binding</keyword>
<dbReference type="Gene3D" id="3.30.450.20">
    <property type="entry name" value="PAS domain"/>
    <property type="match status" value="2"/>
</dbReference>
<dbReference type="Pfam" id="PF03707">
    <property type="entry name" value="MHYT"/>
    <property type="match status" value="3"/>
</dbReference>
<dbReference type="InterPro" id="IPR036890">
    <property type="entry name" value="HATPase_C_sf"/>
</dbReference>
<dbReference type="InterPro" id="IPR011006">
    <property type="entry name" value="CheY-like_superfamily"/>
</dbReference>
<keyword evidence="5" id="KW-0997">Cell inner membrane</keyword>
<dbReference type="CDD" id="cd16922">
    <property type="entry name" value="HATPase_EvgS-ArcB-TorS-like"/>
    <property type="match status" value="1"/>
</dbReference>
<organism evidence="21 22">
    <name type="scientific">Pseudoduganella chitinolytica</name>
    <dbReference type="NCBI Taxonomy" id="34070"/>
    <lineage>
        <taxon>Bacteria</taxon>
        <taxon>Pseudomonadati</taxon>
        <taxon>Pseudomonadota</taxon>
        <taxon>Betaproteobacteria</taxon>
        <taxon>Burkholderiales</taxon>
        <taxon>Oxalobacteraceae</taxon>
        <taxon>Telluria group</taxon>
        <taxon>Pseudoduganella</taxon>
    </lineage>
</organism>
<dbReference type="InterPro" id="IPR005330">
    <property type="entry name" value="MHYT_dom"/>
</dbReference>
<evidence type="ECO:0000256" key="5">
    <source>
        <dbReference type="ARBA" id="ARBA00022519"/>
    </source>
</evidence>
<dbReference type="CDD" id="cd00130">
    <property type="entry name" value="PAS"/>
    <property type="match status" value="2"/>
</dbReference>
<keyword evidence="12" id="KW-0902">Two-component regulatory system</keyword>
<dbReference type="SMART" id="SM00387">
    <property type="entry name" value="HATPase_c"/>
    <property type="match status" value="1"/>
</dbReference>
<evidence type="ECO:0000313" key="21">
    <source>
        <dbReference type="EMBL" id="WEF31384.1"/>
    </source>
</evidence>
<dbReference type="PROSITE" id="PS50109">
    <property type="entry name" value="HIS_KIN"/>
    <property type="match status" value="1"/>
</dbReference>